<feature type="region of interest" description="Disordered" evidence="27">
    <location>
        <begin position="64"/>
        <end position="108"/>
    </location>
</feature>
<evidence type="ECO:0000256" key="4">
    <source>
        <dbReference type="ARBA" id="ARBA00011011"/>
    </source>
</evidence>
<evidence type="ECO:0000256" key="20">
    <source>
        <dbReference type="ARBA" id="ARBA00032552"/>
    </source>
</evidence>
<feature type="disulfide bond" evidence="25">
    <location>
        <begin position="365"/>
        <end position="388"/>
    </location>
</feature>
<evidence type="ECO:0000256" key="25">
    <source>
        <dbReference type="PIRSR" id="PIRSR607754-3"/>
    </source>
</evidence>
<keyword evidence="16 26" id="KW-0325">Glycoprotein</keyword>
<keyword evidence="14 28" id="KW-0472">Membrane</keyword>
<evidence type="ECO:0000256" key="15">
    <source>
        <dbReference type="ARBA" id="ARBA00023157"/>
    </source>
</evidence>
<dbReference type="GO" id="GO:0009312">
    <property type="term" value="P:oligosaccharide biosynthetic process"/>
    <property type="evidence" value="ECO:0007669"/>
    <property type="project" value="InterPro"/>
</dbReference>
<keyword evidence="12 28" id="KW-1133">Transmembrane helix</keyword>
<evidence type="ECO:0000256" key="10">
    <source>
        <dbReference type="ARBA" id="ARBA00022723"/>
    </source>
</evidence>
<evidence type="ECO:0000313" key="30">
    <source>
        <dbReference type="Proteomes" id="UP000694428"/>
    </source>
</evidence>
<evidence type="ECO:0000313" key="29">
    <source>
        <dbReference type="Ensembl" id="ENSPSTP00000024866.1"/>
    </source>
</evidence>
<evidence type="ECO:0000256" key="3">
    <source>
        <dbReference type="ARBA" id="ARBA00004922"/>
    </source>
</evidence>
<reference evidence="29" key="2">
    <citation type="submission" date="2025-09" db="UniProtKB">
        <authorList>
            <consortium name="Ensembl"/>
        </authorList>
    </citation>
    <scope>IDENTIFICATION</scope>
</reference>
<evidence type="ECO:0000256" key="24">
    <source>
        <dbReference type="PIRSR" id="PIRSR607754-2"/>
    </source>
</evidence>
<dbReference type="GO" id="GO:0000139">
    <property type="term" value="C:Golgi membrane"/>
    <property type="evidence" value="ECO:0007669"/>
    <property type="project" value="UniProtKB-SubCell"/>
</dbReference>
<comment type="catalytic activity">
    <reaction evidence="22">
        <text>an N(4)-{beta-D-GlcNAc-(1-&gt;2)-alpha-D-Man-(1-&gt;3)-[alpha-D-Man-(1-&gt;6)]-beta-D-Man-(1-&gt;4)-beta-D-GlcNAc-(1-&gt;4)-beta-D-GlcNAc}-L-asparaginyl-[protein] + UDP-N-acetyl-alpha-D-glucosamine = N(4)-{beta-D-GlcNAc-(1-&gt;2)-alpha-D-Man-(1-&gt;3)-[beta-D-GlcNAc-(1-&gt;2)-alpha-D-Man-(1-&gt;6)]-beta-D-Man-(1-&gt;4)-beta-D-GlcNAc-(1-&gt;4)-beta-D-GlcNAc}-L-asparaginyl-[protein] + UDP + H(+)</text>
        <dbReference type="Rhea" id="RHEA:12941"/>
        <dbReference type="Rhea" id="RHEA-COMP:13526"/>
        <dbReference type="Rhea" id="RHEA-COMP:14369"/>
        <dbReference type="ChEBI" id="CHEBI:15378"/>
        <dbReference type="ChEBI" id="CHEBI:57705"/>
        <dbReference type="ChEBI" id="CHEBI:58223"/>
        <dbReference type="ChEBI" id="CHEBI:60615"/>
        <dbReference type="ChEBI" id="CHEBI:60651"/>
        <dbReference type="EC" id="2.4.1.143"/>
    </reaction>
</comment>
<name>A0A8C9G508_PAVCR</name>
<evidence type="ECO:0000256" key="17">
    <source>
        <dbReference type="ARBA" id="ARBA00023211"/>
    </source>
</evidence>
<keyword evidence="9 28" id="KW-0812">Transmembrane</keyword>
<dbReference type="Proteomes" id="UP000694428">
    <property type="component" value="Unplaced"/>
</dbReference>
<feature type="region of interest" description="Disordered" evidence="27">
    <location>
        <begin position="1"/>
        <end position="30"/>
    </location>
</feature>
<evidence type="ECO:0000256" key="2">
    <source>
        <dbReference type="ARBA" id="ARBA00004323"/>
    </source>
</evidence>
<sequence length="478" mass="52952">MAGGDVGAWGGGGAHTRGAGSGSGGAGGSAAAGGGRMRLRIYKRKVLLLALALAACALVLWGGGGTGGRRRQQQPQQRGGTGEPPRVSEAPRRPAGANNASASASAAAPTAGAENGTLSYRSLVYRLNFDQPLRNAGRFPARPGGPDVVLVVQVHDRAEHLRLLLESLRRAAGVENVLLVLSHDLWADELNRLAAGVDFCPVLQVFFPFSVQLYPREFPGHDPRDCPRDVGKAAALRLGCLNAEFPDSFGHYREARFSQTKHHWWWKLHFVWERVRALREHAGPVVFLEEDHYLAPDFYHVLKRLWALRQRDCPECQVVSLGSYTLGRGGFAGRADKAEVKTWKSTEHNMGMAFGRDTYQKLIECTDAFCTYDDYNWDWTLQHLTVSCLPKFWKVLVPEIPRVFHTGDCGMHHKKSCRPTSQSAKIDSLLSSNRQYLFPETMSVSKRYSMAPLSPHVKNGGWGDIRDHELCKSYRRLQ</sequence>
<feature type="glycosylation site" description="N-linked (GlcNAc...) asparagine" evidence="26">
    <location>
        <position position="115"/>
    </location>
</feature>
<evidence type="ECO:0000256" key="8">
    <source>
        <dbReference type="ARBA" id="ARBA00022679"/>
    </source>
</evidence>
<keyword evidence="17 24" id="KW-0464">Manganese</keyword>
<feature type="transmembrane region" description="Helical" evidence="28">
    <location>
        <begin position="46"/>
        <end position="64"/>
    </location>
</feature>
<keyword evidence="15 25" id="KW-1015">Disulfide bond</keyword>
<evidence type="ECO:0000256" key="1">
    <source>
        <dbReference type="ARBA" id="ARBA00001936"/>
    </source>
</evidence>
<evidence type="ECO:0000256" key="13">
    <source>
        <dbReference type="ARBA" id="ARBA00023034"/>
    </source>
</evidence>
<dbReference type="Pfam" id="PF05060">
    <property type="entry name" value="MGAT2"/>
    <property type="match status" value="1"/>
</dbReference>
<evidence type="ECO:0000256" key="6">
    <source>
        <dbReference type="ARBA" id="ARBA00014817"/>
    </source>
</evidence>
<feature type="compositionally biased region" description="Low complexity" evidence="27">
    <location>
        <begin position="93"/>
        <end position="108"/>
    </location>
</feature>
<evidence type="ECO:0000256" key="9">
    <source>
        <dbReference type="ARBA" id="ARBA00022692"/>
    </source>
</evidence>
<evidence type="ECO:0000256" key="16">
    <source>
        <dbReference type="ARBA" id="ARBA00023180"/>
    </source>
</evidence>
<dbReference type="SUPFAM" id="SSF53448">
    <property type="entry name" value="Nucleotide-diphospho-sugar transferases"/>
    <property type="match status" value="1"/>
</dbReference>
<feature type="binding site" evidence="23">
    <location>
        <begin position="259"/>
        <end position="263"/>
    </location>
    <ligand>
        <name>substrate</name>
    </ligand>
</feature>
<dbReference type="AlphaFoldDB" id="A0A8C9G508"/>
<keyword evidence="30" id="KW-1185">Reference proteome</keyword>
<feature type="binding site" evidence="23">
    <location>
        <begin position="153"/>
        <end position="157"/>
    </location>
    <ligand>
        <name>substrate</name>
    </ligand>
</feature>
<evidence type="ECO:0000256" key="19">
    <source>
        <dbReference type="ARBA" id="ARBA00031203"/>
    </source>
</evidence>
<evidence type="ECO:0000256" key="14">
    <source>
        <dbReference type="ARBA" id="ARBA00023136"/>
    </source>
</evidence>
<feature type="disulfide bond" evidence="25">
    <location>
        <begin position="409"/>
        <end position="417"/>
    </location>
</feature>
<accession>A0A8C9G508</accession>
<dbReference type="InterPro" id="IPR007754">
    <property type="entry name" value="GlcNAc_II"/>
</dbReference>
<keyword evidence="8" id="KW-0808">Transferase</keyword>
<keyword evidence="11" id="KW-0735">Signal-anchor</keyword>
<keyword evidence="10 24" id="KW-0479">Metal-binding</keyword>
<reference evidence="29" key="1">
    <citation type="submission" date="2025-08" db="UniProtKB">
        <authorList>
            <consortium name="Ensembl"/>
        </authorList>
    </citation>
    <scope>IDENTIFICATION</scope>
</reference>
<comment type="subcellular location">
    <subcellularLocation>
        <location evidence="2">Golgi apparatus membrane</location>
        <topology evidence="2">Single-pass type II membrane protein</topology>
    </subcellularLocation>
</comment>
<evidence type="ECO:0000256" key="27">
    <source>
        <dbReference type="SAM" id="MobiDB-lite"/>
    </source>
</evidence>
<dbReference type="Ensembl" id="ENSPSTT00000026166.1">
    <property type="protein sequence ID" value="ENSPSTP00000024866.1"/>
    <property type="gene ID" value="ENSPSTG00000018354.1"/>
</dbReference>
<feature type="binding site" evidence="24">
    <location>
        <position position="291"/>
    </location>
    <ligand>
        <name>Mn(2+)</name>
        <dbReference type="ChEBI" id="CHEBI:29035"/>
    </ligand>
</feature>
<protein>
    <recommendedName>
        <fullName evidence="6">Alpha-1,6-mannosyl-glycoprotein 2-beta-N-acetylglucosaminyltransferase</fullName>
        <ecNumber evidence="5">2.4.1.143</ecNumber>
    </recommendedName>
    <alternativeName>
        <fullName evidence="21">Beta-1,2-N-acetylglucosaminyltransferase II</fullName>
    </alternativeName>
    <alternativeName>
        <fullName evidence="20">GlcNAc-T II</fullName>
    </alternativeName>
    <alternativeName>
        <fullName evidence="19">Mannoside acetylglucosaminyltransferase 2</fullName>
    </alternativeName>
    <alternativeName>
        <fullName evidence="18">N-glycosyl-oligosaccharide-glycoprotein N-acetylglucosaminyltransferase II</fullName>
    </alternativeName>
</protein>
<organism evidence="29 30">
    <name type="scientific">Pavo cristatus</name>
    <name type="common">Indian peafowl</name>
    <name type="synonym">Blue peafowl</name>
    <dbReference type="NCBI Taxonomy" id="9049"/>
    <lineage>
        <taxon>Eukaryota</taxon>
        <taxon>Metazoa</taxon>
        <taxon>Chordata</taxon>
        <taxon>Craniata</taxon>
        <taxon>Vertebrata</taxon>
        <taxon>Euteleostomi</taxon>
        <taxon>Archelosauria</taxon>
        <taxon>Archosauria</taxon>
        <taxon>Dinosauria</taxon>
        <taxon>Saurischia</taxon>
        <taxon>Theropoda</taxon>
        <taxon>Coelurosauria</taxon>
        <taxon>Aves</taxon>
        <taxon>Neognathae</taxon>
        <taxon>Galloanserae</taxon>
        <taxon>Galliformes</taxon>
        <taxon>Phasianidae</taxon>
        <taxon>Phasianinae</taxon>
        <taxon>Pavo</taxon>
    </lineage>
</organism>
<keyword evidence="7" id="KW-0328">Glycosyltransferase</keyword>
<evidence type="ECO:0000256" key="28">
    <source>
        <dbReference type="SAM" id="Phobius"/>
    </source>
</evidence>
<dbReference type="PANTHER" id="PTHR12871">
    <property type="entry name" value="BETA-1,2-N-ACETYLGLUCOSAMINYLTRANSFERASE II"/>
    <property type="match status" value="1"/>
</dbReference>
<dbReference type="UniPathway" id="UPA00378"/>
<feature type="disulfide bond" evidence="25">
    <location>
        <begin position="226"/>
        <end position="240"/>
    </location>
</feature>
<evidence type="ECO:0000256" key="11">
    <source>
        <dbReference type="ARBA" id="ARBA00022968"/>
    </source>
</evidence>
<feature type="disulfide bond" evidence="25">
    <location>
        <begin position="313"/>
        <end position="316"/>
    </location>
</feature>
<evidence type="ECO:0000256" key="21">
    <source>
        <dbReference type="ARBA" id="ARBA00032915"/>
    </source>
</evidence>
<dbReference type="GO" id="GO:0046872">
    <property type="term" value="F:metal ion binding"/>
    <property type="evidence" value="ECO:0007669"/>
    <property type="project" value="UniProtKB-KW"/>
</dbReference>
<comment type="pathway">
    <text evidence="3">Protein modification; protein glycosylation.</text>
</comment>
<comment type="cofactor">
    <cofactor evidence="1 24">
        <name>Mn(2+)</name>
        <dbReference type="ChEBI" id="CHEBI:29035"/>
    </cofactor>
</comment>
<dbReference type="Gene3D" id="3.90.550.10">
    <property type="entry name" value="Spore Coat Polysaccharide Biosynthesis Protein SpsA, Chain A"/>
    <property type="match status" value="1"/>
</dbReference>
<evidence type="ECO:0000256" key="26">
    <source>
        <dbReference type="PIRSR" id="PIRSR607754-4"/>
    </source>
</evidence>
<dbReference type="PANTHER" id="PTHR12871:SF0">
    <property type="entry name" value="ALPHA-1,6-MANNOSYL-GLYCOPROTEIN 2-BETA-N-ACETYLGLUCOSAMINYLTRANSFERASE"/>
    <property type="match status" value="1"/>
</dbReference>
<dbReference type="EC" id="2.4.1.143" evidence="5"/>
<evidence type="ECO:0000256" key="18">
    <source>
        <dbReference type="ARBA" id="ARBA00029663"/>
    </source>
</evidence>
<feature type="binding site" evidence="23">
    <location>
        <position position="184"/>
    </location>
    <ligand>
        <name>substrate</name>
    </ligand>
</feature>
<feature type="binding site" evidence="23">
    <location>
        <position position="328"/>
    </location>
    <ligand>
        <name>substrate</name>
    </ligand>
</feature>
<evidence type="ECO:0000256" key="5">
    <source>
        <dbReference type="ARBA" id="ARBA00012613"/>
    </source>
</evidence>
<evidence type="ECO:0000256" key="12">
    <source>
        <dbReference type="ARBA" id="ARBA00022989"/>
    </source>
</evidence>
<proteinExistence type="inferred from homology"/>
<dbReference type="GO" id="GO:0008455">
    <property type="term" value="F:alpha-1,6-mannosylglycoprotein 2-beta-N-acetylglucosaminyltransferase activity"/>
    <property type="evidence" value="ECO:0007669"/>
    <property type="project" value="UniProtKB-EC"/>
</dbReference>
<evidence type="ECO:0000256" key="7">
    <source>
        <dbReference type="ARBA" id="ARBA00022676"/>
    </source>
</evidence>
<comment type="similarity">
    <text evidence="4">Belongs to the glycosyltransferase 16 (GT16) protein family.</text>
</comment>
<evidence type="ECO:0000256" key="22">
    <source>
        <dbReference type="ARBA" id="ARBA00093257"/>
    </source>
</evidence>
<dbReference type="GO" id="GO:0006487">
    <property type="term" value="P:protein N-linked glycosylation"/>
    <property type="evidence" value="ECO:0007669"/>
    <property type="project" value="TreeGrafter"/>
</dbReference>
<evidence type="ECO:0000256" key="23">
    <source>
        <dbReference type="PIRSR" id="PIRSR607754-1"/>
    </source>
</evidence>
<keyword evidence="13" id="KW-0333">Golgi apparatus</keyword>
<dbReference type="InterPro" id="IPR029044">
    <property type="entry name" value="Nucleotide-diphossugar_trans"/>
</dbReference>
<dbReference type="GO" id="GO:0005795">
    <property type="term" value="C:Golgi stack"/>
    <property type="evidence" value="ECO:0007669"/>
    <property type="project" value="InterPro"/>
</dbReference>
<feature type="binding site" evidence="24">
    <location>
        <position position="405"/>
    </location>
    <ligand>
        <name>Mn(2+)</name>
        <dbReference type="ChEBI" id="CHEBI:29035"/>
    </ligand>
</feature>
<feature type="disulfide bond" evidence="25">
    <location>
        <begin position="370"/>
        <end position="471"/>
    </location>
</feature>